<evidence type="ECO:0000313" key="2">
    <source>
        <dbReference type="EMBL" id="ADD03136.1"/>
    </source>
</evidence>
<dbReference type="REBASE" id="24500">
    <property type="entry name" value="TitORF1899P"/>
</dbReference>
<gene>
    <name evidence="2" type="ordered locus">Thit_1898</name>
</gene>
<name>D3T4I4_THEIA</name>
<dbReference type="RefSeq" id="WP_012995846.1">
    <property type="nucleotide sequence ID" value="NC_013921.1"/>
</dbReference>
<dbReference type="InterPro" id="IPR050742">
    <property type="entry name" value="Helicase_Restrict-Modif_Enz"/>
</dbReference>
<dbReference type="GO" id="GO:0005524">
    <property type="term" value="F:ATP binding"/>
    <property type="evidence" value="ECO:0007669"/>
    <property type="project" value="InterPro"/>
</dbReference>
<evidence type="ECO:0000259" key="1">
    <source>
        <dbReference type="Pfam" id="PF04851"/>
    </source>
</evidence>
<dbReference type="Gene3D" id="3.40.50.300">
    <property type="entry name" value="P-loop containing nucleotide triphosphate hydrolases"/>
    <property type="match status" value="2"/>
</dbReference>
<dbReference type="InterPro" id="IPR027417">
    <property type="entry name" value="P-loop_NTPase"/>
</dbReference>
<reference evidence="2" key="1">
    <citation type="submission" date="2010-02" db="EMBL/GenBank/DDBJ databases">
        <title>Complete sequence of Thermoanaerobacter italicus Ab9.</title>
        <authorList>
            <consortium name="US DOE Joint Genome Institute"/>
            <person name="Lucas S."/>
            <person name="Copeland A."/>
            <person name="Lapidus A."/>
            <person name="Cheng J.-F."/>
            <person name="Bruce D."/>
            <person name="Goodwin L."/>
            <person name="Pitluck S."/>
            <person name="Chertkov O."/>
            <person name="Detter J.C."/>
            <person name="Han C."/>
            <person name="Tapia R."/>
            <person name="Land M."/>
            <person name="Hauser L."/>
            <person name="Kyrpides N."/>
            <person name="Mikhailova N."/>
            <person name="Hemme C.L."/>
            <person name="Woyke T."/>
        </authorList>
    </citation>
    <scope>NUCLEOTIDE SEQUENCE [LARGE SCALE GENOMIC DNA]</scope>
    <source>
        <strain evidence="2">Ab9</strain>
    </source>
</reference>
<proteinExistence type="predicted"/>
<keyword evidence="3" id="KW-1185">Reference proteome</keyword>
<dbReference type="Proteomes" id="UP000001552">
    <property type="component" value="Chromosome"/>
</dbReference>
<protein>
    <submittedName>
        <fullName evidence="2">Type III restriction protein res subunit</fullName>
    </submittedName>
</protein>
<dbReference type="SUPFAM" id="SSF52540">
    <property type="entry name" value="P-loop containing nucleoside triphosphate hydrolases"/>
    <property type="match status" value="1"/>
</dbReference>
<dbReference type="GO" id="GO:0016787">
    <property type="term" value="F:hydrolase activity"/>
    <property type="evidence" value="ECO:0007669"/>
    <property type="project" value="InterPro"/>
</dbReference>
<accession>D3T4I4</accession>
<dbReference type="AlphaFoldDB" id="D3T4I4"/>
<dbReference type="GO" id="GO:0003677">
    <property type="term" value="F:DNA binding"/>
    <property type="evidence" value="ECO:0007669"/>
    <property type="project" value="InterPro"/>
</dbReference>
<evidence type="ECO:0000313" key="3">
    <source>
        <dbReference type="Proteomes" id="UP000001552"/>
    </source>
</evidence>
<dbReference type="KEGG" id="tit:Thit_1898"/>
<dbReference type="eggNOG" id="COG1061">
    <property type="taxonomic scope" value="Bacteria"/>
</dbReference>
<dbReference type="Pfam" id="PF04851">
    <property type="entry name" value="ResIII"/>
    <property type="match status" value="1"/>
</dbReference>
<organism evidence="2 3">
    <name type="scientific">Thermoanaerobacter italicus (strain DSM 9252 / Ab9)</name>
    <dbReference type="NCBI Taxonomy" id="580331"/>
    <lineage>
        <taxon>Bacteria</taxon>
        <taxon>Bacillati</taxon>
        <taxon>Bacillota</taxon>
        <taxon>Clostridia</taxon>
        <taxon>Thermoanaerobacterales</taxon>
        <taxon>Thermoanaerobacteraceae</taxon>
        <taxon>Thermoanaerobacter</taxon>
    </lineage>
</organism>
<dbReference type="GO" id="GO:0005829">
    <property type="term" value="C:cytosol"/>
    <property type="evidence" value="ECO:0007669"/>
    <property type="project" value="TreeGrafter"/>
</dbReference>
<dbReference type="EMBL" id="CP001936">
    <property type="protein sequence ID" value="ADD03136.1"/>
    <property type="molecule type" value="Genomic_DNA"/>
</dbReference>
<dbReference type="HOGENOM" id="CLU_008785_0_0_9"/>
<sequence>MPSSINIGTRDIPLKFARRLTEIVNAEWDSKAFLNKVSPVTQDLLRYWFSDTFCQQRKYNFHQGQKQAILNTIYAHEVLKSSSVFEMYSLIDKDILAELGLKELTNEKYNYPKYAIKMATGTGKTWVMHALLIWQYLNAKYEDNQTGRYSKNFLLVAPGLIVYERLLDAYLGKVNEIGVRDFETSDFVKYKELFIPDSYRDILYSFIQNNVVKKEEIGKKVTGDGMIAICNWHVLAGEDEDEIYNDSEIEEPSAILKDLLPITPGTTAGHSLDVLDNNFLRGQELEFLTNLKDIVVINDEAHHIHEVKIAGEIMEVEWQKSLNVIASTKGQRFIQIDFSATPYNVTGSGQRRTKHYFPHIVVDFDLKTAIQNGLVKTIVLDKRKEIASQKMAELDYKAVREGSKVVGLSDGQKIMLRAGLQKLKILEEQFVEFTKDKAGVSNKYPKMLVICEDTKVSPFVVDYLINYLGLEEDDVIQIDSDKKGQVKASEWEVIKQKLFNIDSHPKPKVIVSVLMLREGFDVNNICVIVPLRSSEAPILLEQIIGRGLRLMWRESEYEEIKRENRIKLLQKKEEPSNYLDILSIIEHPRFMEFYNELVNEGLVGETTEIPDSKESVLGDLIRVGLKENYQEYDLYFPIIVQDSEEIIVTKKLDIDDFSPYTLYPLDTLKRFVTQKGDIFYSEEITVKTRFGNYEVSADVFNSKSYNEYISKIIKAISSSIEKVGQRKTKRFPFMQINVAELASIIDRYIRKKLFGQDFNPFEDNNWRVLLLNNTGIVEHIINELSKAIYEMQNNVEVTEAIVLKKYFSEVPELKMRENYSIPVTKCIYERLPFPTHNGGFEKDFIIFCDADSEVDSFIKINEVYHNFVYLNYIRKDGLIASYYPDFIVKIGDQIYLIETKAEKDIDNENVLSKEKAALSWIKKINSLKPEDRMHCTWNYVLLGEKTYYTMKQNGASLKEILEFAKLTRYAIERTLDAYLEDMEDRRL</sequence>
<dbReference type="PANTHER" id="PTHR47396">
    <property type="entry name" value="TYPE I RESTRICTION ENZYME ECOKI R PROTEIN"/>
    <property type="match status" value="1"/>
</dbReference>
<dbReference type="OrthoDB" id="9804145at2"/>
<feature type="domain" description="Helicase/UvrB N-terminal" evidence="1">
    <location>
        <begin position="60"/>
        <end position="343"/>
    </location>
</feature>
<dbReference type="PANTHER" id="PTHR47396:SF1">
    <property type="entry name" value="ATP-DEPENDENT HELICASE IRC3-RELATED"/>
    <property type="match status" value="1"/>
</dbReference>
<dbReference type="InterPro" id="IPR006935">
    <property type="entry name" value="Helicase/UvrB_N"/>
</dbReference>